<keyword evidence="1" id="KW-0732">Signal</keyword>
<dbReference type="Pfam" id="PF07686">
    <property type="entry name" value="V-set"/>
    <property type="match status" value="1"/>
</dbReference>
<evidence type="ECO:0000256" key="4">
    <source>
        <dbReference type="SAM" id="Phobius"/>
    </source>
</evidence>
<feature type="non-terminal residue" evidence="6">
    <location>
        <position position="323"/>
    </location>
</feature>
<organism evidence="6 7">
    <name type="scientific">Oryzias melastigma</name>
    <name type="common">Marine medaka</name>
    <dbReference type="NCBI Taxonomy" id="30732"/>
    <lineage>
        <taxon>Eukaryota</taxon>
        <taxon>Metazoa</taxon>
        <taxon>Chordata</taxon>
        <taxon>Craniata</taxon>
        <taxon>Vertebrata</taxon>
        <taxon>Euteleostomi</taxon>
        <taxon>Actinopterygii</taxon>
        <taxon>Neopterygii</taxon>
        <taxon>Teleostei</taxon>
        <taxon>Neoteleostei</taxon>
        <taxon>Acanthomorphata</taxon>
        <taxon>Ovalentaria</taxon>
        <taxon>Atherinomorphae</taxon>
        <taxon>Beloniformes</taxon>
        <taxon>Adrianichthyidae</taxon>
        <taxon>Oryziinae</taxon>
        <taxon>Oryzias</taxon>
    </lineage>
</organism>
<dbReference type="Gene3D" id="2.60.40.10">
    <property type="entry name" value="Immunoglobulins"/>
    <property type="match status" value="1"/>
</dbReference>
<feature type="transmembrane region" description="Helical" evidence="4">
    <location>
        <begin position="198"/>
        <end position="220"/>
    </location>
</feature>
<dbReference type="GO" id="GO:0009986">
    <property type="term" value="C:cell surface"/>
    <property type="evidence" value="ECO:0007669"/>
    <property type="project" value="TreeGrafter"/>
</dbReference>
<dbReference type="Proteomes" id="UP000646548">
    <property type="component" value="Unassembled WGS sequence"/>
</dbReference>
<evidence type="ECO:0000256" key="3">
    <source>
        <dbReference type="ARBA" id="ARBA00023319"/>
    </source>
</evidence>
<name>A0A834CFS4_ORYME</name>
<keyword evidence="3" id="KW-0393">Immunoglobulin domain</keyword>
<protein>
    <recommendedName>
        <fullName evidence="5">Immunoglobulin domain-containing protein</fullName>
    </recommendedName>
</protein>
<dbReference type="AlphaFoldDB" id="A0A834CFS4"/>
<accession>A0A834CFS4</accession>
<keyword evidence="4" id="KW-1133">Transmembrane helix</keyword>
<dbReference type="EMBL" id="WKFB01000283">
    <property type="protein sequence ID" value="KAF6728449.1"/>
    <property type="molecule type" value="Genomic_DNA"/>
</dbReference>
<evidence type="ECO:0000259" key="5">
    <source>
        <dbReference type="SMART" id="SM00409"/>
    </source>
</evidence>
<dbReference type="InterPro" id="IPR013783">
    <property type="entry name" value="Ig-like_fold"/>
</dbReference>
<comment type="caution">
    <text evidence="6">The sequence shown here is derived from an EMBL/GenBank/DDBJ whole genome shotgun (WGS) entry which is preliminary data.</text>
</comment>
<gene>
    <name evidence="6" type="ORF">FQA47_022923</name>
</gene>
<sequence length="323" mass="36337">FKETQVPVFTSNSRKAPSFTIMRVCQSLICCLFLTALQDRDSLVDAQIKLYTRREGEDITVRCKLRFSGDRRLFCKETCRGGNILIDTYRSEDQRERYRIKYEYRLFGSSILDVTITKLRKSDSGLYRCELHGGLISDSEDNFEIIVTKASVTSAPTTQISSVQTTMTITTTIESTTKSLDSTSTSHQTTNQNPRSGILLYVGLTLVGLIFMFSVALLIFTRSRRSKQKKDPPSETQYANINLKNQEIRENASSPVRISTVYANVKYKNGQRSDSTDVYSLADCPQNKAEDHSVKYSVIQFPISAPPSSAPCGHKDNDIYSSA</sequence>
<dbReference type="InterPro" id="IPR013106">
    <property type="entry name" value="Ig_V-set"/>
</dbReference>
<keyword evidence="2" id="KW-1015">Disulfide bond</keyword>
<dbReference type="SMART" id="SM00409">
    <property type="entry name" value="IG"/>
    <property type="match status" value="1"/>
</dbReference>
<dbReference type="InterPro" id="IPR036179">
    <property type="entry name" value="Ig-like_dom_sf"/>
</dbReference>
<dbReference type="GO" id="GO:0038023">
    <property type="term" value="F:signaling receptor activity"/>
    <property type="evidence" value="ECO:0007669"/>
    <property type="project" value="TreeGrafter"/>
</dbReference>
<proteinExistence type="predicted"/>
<evidence type="ECO:0000256" key="2">
    <source>
        <dbReference type="ARBA" id="ARBA00023157"/>
    </source>
</evidence>
<dbReference type="InterPro" id="IPR052314">
    <property type="entry name" value="Immune_rcpt_domain"/>
</dbReference>
<evidence type="ECO:0000313" key="6">
    <source>
        <dbReference type="EMBL" id="KAF6728449.1"/>
    </source>
</evidence>
<dbReference type="PANTHER" id="PTHR16423:SF3">
    <property type="entry name" value="TREM-LIKE TRANSCRIPT 2 PROTEIN"/>
    <property type="match status" value="1"/>
</dbReference>
<dbReference type="SUPFAM" id="SSF48726">
    <property type="entry name" value="Immunoglobulin"/>
    <property type="match status" value="1"/>
</dbReference>
<reference evidence="6" key="1">
    <citation type="journal article" name="BMC Genomics">
        <title>Long-read sequencing and de novo genome assembly of marine medaka (Oryzias melastigma).</title>
        <authorList>
            <person name="Liang P."/>
            <person name="Saqib H.S.A."/>
            <person name="Ni X."/>
            <person name="Shen Y."/>
        </authorList>
    </citation>
    <scope>NUCLEOTIDE SEQUENCE</scope>
    <source>
        <strain evidence="6">Bigg-433</strain>
    </source>
</reference>
<dbReference type="InterPro" id="IPR003599">
    <property type="entry name" value="Ig_sub"/>
</dbReference>
<feature type="domain" description="Immunoglobulin" evidence="5">
    <location>
        <begin position="48"/>
        <end position="148"/>
    </location>
</feature>
<keyword evidence="4" id="KW-0812">Transmembrane</keyword>
<evidence type="ECO:0000313" key="7">
    <source>
        <dbReference type="Proteomes" id="UP000646548"/>
    </source>
</evidence>
<evidence type="ECO:0000256" key="1">
    <source>
        <dbReference type="ARBA" id="ARBA00022729"/>
    </source>
</evidence>
<keyword evidence="4" id="KW-0472">Membrane</keyword>
<dbReference type="PANTHER" id="PTHR16423">
    <property type="entry name" value="TREM-LIKE TRANSCRIPT PROTEIN"/>
    <property type="match status" value="1"/>
</dbReference>